<organism evidence="10 11">
    <name type="scientific">Thermoflexibacter ruber</name>
    <dbReference type="NCBI Taxonomy" id="1003"/>
    <lineage>
        <taxon>Bacteria</taxon>
        <taxon>Pseudomonadati</taxon>
        <taxon>Bacteroidota</taxon>
        <taxon>Cytophagia</taxon>
        <taxon>Cytophagales</taxon>
        <taxon>Thermoflexibacteraceae</taxon>
        <taxon>Thermoflexibacter</taxon>
    </lineage>
</organism>
<dbReference type="PIRSF" id="PIRSF000876">
    <property type="entry name" value="RR_chemtxs_CheB"/>
    <property type="match status" value="1"/>
</dbReference>
<protein>
    <recommendedName>
        <fullName evidence="5">Protein-glutamate methylesterase/protein-glutamine glutaminase</fullName>
        <ecNumber evidence="5">3.1.1.61</ecNumber>
        <ecNumber evidence="5">3.5.1.44</ecNumber>
    </recommendedName>
</protein>
<accession>A0A1I2H5L6</accession>
<dbReference type="GO" id="GO:0050568">
    <property type="term" value="F:protein-glutamine glutaminase activity"/>
    <property type="evidence" value="ECO:0007669"/>
    <property type="project" value="UniProtKB-UniRule"/>
</dbReference>
<evidence type="ECO:0000259" key="8">
    <source>
        <dbReference type="PROSITE" id="PS50110"/>
    </source>
</evidence>
<evidence type="ECO:0000256" key="4">
    <source>
        <dbReference type="ARBA" id="ARBA00048267"/>
    </source>
</evidence>
<dbReference type="PROSITE" id="PS50110">
    <property type="entry name" value="RESPONSE_REGULATORY"/>
    <property type="match status" value="1"/>
</dbReference>
<dbReference type="Gene3D" id="3.40.50.180">
    <property type="entry name" value="Methylesterase CheB, C-terminal domain"/>
    <property type="match status" value="1"/>
</dbReference>
<evidence type="ECO:0000256" key="5">
    <source>
        <dbReference type="HAMAP-Rule" id="MF_00099"/>
    </source>
</evidence>
<dbReference type="GO" id="GO:0008984">
    <property type="term" value="F:protein-glutamate methylesterase activity"/>
    <property type="evidence" value="ECO:0007669"/>
    <property type="project" value="UniProtKB-UniRule"/>
</dbReference>
<comment type="domain">
    <text evidence="5">Contains a C-terminal catalytic domain, and an N-terminal region which modulates catalytic activity.</text>
</comment>
<dbReference type="EC" id="3.5.1.44" evidence="5"/>
<feature type="modified residue" description="4-aspartylphosphate" evidence="5 7">
    <location>
        <position position="62"/>
    </location>
</feature>
<feature type="domain" description="Response regulatory" evidence="8">
    <location>
        <begin position="11"/>
        <end position="128"/>
    </location>
</feature>
<dbReference type="AlphaFoldDB" id="A0A1I2H5L6"/>
<dbReference type="NCBIfam" id="NF001965">
    <property type="entry name" value="PRK00742.1"/>
    <property type="match status" value="1"/>
</dbReference>
<proteinExistence type="inferred from homology"/>
<name>A0A1I2H5L6_9BACT</name>
<keyword evidence="5 7" id="KW-0597">Phosphoprotein</keyword>
<dbReference type="Gene3D" id="3.40.50.2300">
    <property type="match status" value="1"/>
</dbReference>
<feature type="active site" evidence="5 6">
    <location>
        <position position="297"/>
    </location>
</feature>
<dbReference type="STRING" id="1003.SAMN04488541_102164"/>
<gene>
    <name evidence="5" type="primary">cheB</name>
    <name evidence="10" type="ORF">SAMN04488541_102164</name>
</gene>
<feature type="domain" description="CheB-type methylesterase" evidence="9">
    <location>
        <begin position="160"/>
        <end position="352"/>
    </location>
</feature>
<dbReference type="InterPro" id="IPR035909">
    <property type="entry name" value="CheB_C"/>
</dbReference>
<dbReference type="SUPFAM" id="SSF52172">
    <property type="entry name" value="CheY-like"/>
    <property type="match status" value="1"/>
</dbReference>
<evidence type="ECO:0000313" key="10">
    <source>
        <dbReference type="EMBL" id="SFF23951.1"/>
    </source>
</evidence>
<comment type="subcellular location">
    <subcellularLocation>
        <location evidence="5">Cytoplasm</location>
    </subcellularLocation>
</comment>
<dbReference type="SUPFAM" id="SSF52738">
    <property type="entry name" value="Methylesterase CheB, C-terminal domain"/>
    <property type="match status" value="1"/>
</dbReference>
<evidence type="ECO:0000313" key="11">
    <source>
        <dbReference type="Proteomes" id="UP000199513"/>
    </source>
</evidence>
<evidence type="ECO:0000256" key="7">
    <source>
        <dbReference type="PROSITE-ProRule" id="PRU00169"/>
    </source>
</evidence>
<dbReference type="EMBL" id="FONY01000021">
    <property type="protein sequence ID" value="SFF23951.1"/>
    <property type="molecule type" value="Genomic_DNA"/>
</dbReference>
<dbReference type="GO" id="GO:0006935">
    <property type="term" value="P:chemotaxis"/>
    <property type="evidence" value="ECO:0007669"/>
    <property type="project" value="UniProtKB-UniRule"/>
</dbReference>
<evidence type="ECO:0000256" key="6">
    <source>
        <dbReference type="PROSITE-ProRule" id="PRU00050"/>
    </source>
</evidence>
<dbReference type="InterPro" id="IPR000673">
    <property type="entry name" value="Sig_transdc_resp-reg_Me-estase"/>
</dbReference>
<dbReference type="GO" id="GO:0000156">
    <property type="term" value="F:phosphorelay response regulator activity"/>
    <property type="evidence" value="ECO:0007669"/>
    <property type="project" value="InterPro"/>
</dbReference>
<dbReference type="PROSITE" id="PS50122">
    <property type="entry name" value="CHEB"/>
    <property type="match status" value="1"/>
</dbReference>
<keyword evidence="1 5" id="KW-0963">Cytoplasm</keyword>
<keyword evidence="11" id="KW-1185">Reference proteome</keyword>
<dbReference type="GO" id="GO:0005737">
    <property type="term" value="C:cytoplasm"/>
    <property type="evidence" value="ECO:0007669"/>
    <property type="project" value="UniProtKB-SubCell"/>
</dbReference>
<dbReference type="PANTHER" id="PTHR42872">
    <property type="entry name" value="PROTEIN-GLUTAMATE METHYLESTERASE/PROTEIN-GLUTAMINE GLUTAMINASE"/>
    <property type="match status" value="1"/>
</dbReference>
<dbReference type="PANTHER" id="PTHR42872:SF6">
    <property type="entry name" value="PROTEIN-GLUTAMATE METHYLESTERASE_PROTEIN-GLUTAMINE GLUTAMINASE"/>
    <property type="match status" value="1"/>
</dbReference>
<dbReference type="SMART" id="SM00448">
    <property type="entry name" value="REC"/>
    <property type="match status" value="1"/>
</dbReference>
<comment type="PTM">
    <text evidence="5">Phosphorylated by CheA. Phosphorylation of the N-terminal regulatory domain activates the methylesterase activity.</text>
</comment>
<dbReference type="HAMAP" id="MF_00099">
    <property type="entry name" value="CheB_chemtxs"/>
    <property type="match status" value="1"/>
</dbReference>
<keyword evidence="2 5" id="KW-0145">Chemotaxis</keyword>
<comment type="catalytic activity">
    <reaction evidence="4 5">
        <text>[protein]-L-glutamate 5-O-methyl ester + H2O = L-glutamyl-[protein] + methanol + H(+)</text>
        <dbReference type="Rhea" id="RHEA:23236"/>
        <dbReference type="Rhea" id="RHEA-COMP:10208"/>
        <dbReference type="Rhea" id="RHEA-COMP:10311"/>
        <dbReference type="ChEBI" id="CHEBI:15377"/>
        <dbReference type="ChEBI" id="CHEBI:15378"/>
        <dbReference type="ChEBI" id="CHEBI:17790"/>
        <dbReference type="ChEBI" id="CHEBI:29973"/>
        <dbReference type="ChEBI" id="CHEBI:82795"/>
        <dbReference type="EC" id="3.1.1.61"/>
    </reaction>
</comment>
<reference evidence="10 11" key="1">
    <citation type="submission" date="2016-10" db="EMBL/GenBank/DDBJ databases">
        <authorList>
            <person name="de Groot N.N."/>
        </authorList>
    </citation>
    <scope>NUCLEOTIDE SEQUENCE [LARGE SCALE GENOMIC DNA]</scope>
    <source>
        <strain>GEY</strain>
        <strain evidence="11">DSM 9560</strain>
    </source>
</reference>
<sequence>MMVAESPKLIRVLVVDDSSFMRLIVSDILQQDSQIIIVDTAKDGQEAYQKTLMLKPDVIVLDIVMQDYDGLYAVKKIMQEIPTPIIILSSEGNVHPEVVVEALNAGAVSFVNKPRGILQSKIREIEHLLIEKVKIAAQVPSTKLIHSLKSTNNHPHTFDSRTVYEIVVVGASTGGTGAVEHILLNLPNNFPLPILIAQHIPEKFVHSFAQRLDKLVSLHVKVANENEYLEAGIVYIAPCHANTEIKKNLPTEKLSITLTHEQFPQHNYPSIDCLMLSTATVCQHKAIGILLTGMGKDGAKGLVAMHQAGAFTIAQDEKTSIVFGMPKAAIEEGGVSQVLPLNEIAQFVVGCL</sequence>
<dbReference type="Pfam" id="PF00072">
    <property type="entry name" value="Response_reg"/>
    <property type="match status" value="1"/>
</dbReference>
<dbReference type="OrthoDB" id="1524092at2"/>
<dbReference type="Proteomes" id="UP000199513">
    <property type="component" value="Unassembled WGS sequence"/>
</dbReference>
<evidence type="ECO:0000256" key="1">
    <source>
        <dbReference type="ARBA" id="ARBA00022490"/>
    </source>
</evidence>
<dbReference type="InterPro" id="IPR011006">
    <property type="entry name" value="CheY-like_superfamily"/>
</dbReference>
<evidence type="ECO:0000259" key="9">
    <source>
        <dbReference type="PROSITE" id="PS50122"/>
    </source>
</evidence>
<feature type="active site" evidence="5 6">
    <location>
        <position position="199"/>
    </location>
</feature>
<dbReference type="Pfam" id="PF01339">
    <property type="entry name" value="CheB_methylest"/>
    <property type="match status" value="1"/>
</dbReference>
<keyword evidence="3 5" id="KW-0378">Hydrolase</keyword>
<evidence type="ECO:0000256" key="2">
    <source>
        <dbReference type="ARBA" id="ARBA00022500"/>
    </source>
</evidence>
<evidence type="ECO:0000256" key="3">
    <source>
        <dbReference type="ARBA" id="ARBA00022801"/>
    </source>
</evidence>
<dbReference type="InterPro" id="IPR001789">
    <property type="entry name" value="Sig_transdc_resp-reg_receiver"/>
</dbReference>
<dbReference type="CDD" id="cd17541">
    <property type="entry name" value="REC_CheB-like"/>
    <property type="match status" value="1"/>
</dbReference>
<dbReference type="RefSeq" id="WP_091545877.1">
    <property type="nucleotide sequence ID" value="NZ_FONY01000021.1"/>
</dbReference>
<dbReference type="EC" id="3.1.1.61" evidence="5"/>
<dbReference type="CDD" id="cd16432">
    <property type="entry name" value="CheB_Rec"/>
    <property type="match status" value="1"/>
</dbReference>
<feature type="active site" evidence="5 6">
    <location>
        <position position="172"/>
    </location>
</feature>
<comment type="catalytic activity">
    <reaction evidence="5">
        <text>L-glutaminyl-[protein] + H2O = L-glutamyl-[protein] + NH4(+)</text>
        <dbReference type="Rhea" id="RHEA:16441"/>
        <dbReference type="Rhea" id="RHEA-COMP:10207"/>
        <dbReference type="Rhea" id="RHEA-COMP:10208"/>
        <dbReference type="ChEBI" id="CHEBI:15377"/>
        <dbReference type="ChEBI" id="CHEBI:28938"/>
        <dbReference type="ChEBI" id="CHEBI:29973"/>
        <dbReference type="ChEBI" id="CHEBI:30011"/>
        <dbReference type="EC" id="3.5.1.44"/>
    </reaction>
</comment>
<comment type="similarity">
    <text evidence="5">Belongs to the CheB family.</text>
</comment>
<dbReference type="InterPro" id="IPR008248">
    <property type="entry name" value="CheB-like"/>
</dbReference>
<comment type="function">
    <text evidence="5">Involved in chemotaxis. Part of a chemotaxis signal transduction system that modulates chemotaxis in response to various stimuli. Catalyzes the demethylation of specific methylglutamate residues introduced into the chemoreceptors (methyl-accepting chemotaxis proteins or MCP) by CheR. Also mediates the irreversible deamidation of specific glutamine residues to glutamic acid.</text>
</comment>